<reference evidence="3 4" key="1">
    <citation type="submission" date="2018-03" db="EMBL/GenBank/DDBJ databases">
        <title>Genomic Encyclopedia of Archaeal and Bacterial Type Strains, Phase II (KMG-II): from individual species to whole genera.</title>
        <authorList>
            <person name="Goeker M."/>
        </authorList>
    </citation>
    <scope>NUCLEOTIDE SEQUENCE [LARGE SCALE GENOMIC DNA]</scope>
    <source>
        <strain evidence="3 4">RHA1</strain>
    </source>
</reference>
<evidence type="ECO:0000313" key="3">
    <source>
        <dbReference type="EMBL" id="PRZ16949.1"/>
    </source>
</evidence>
<feature type="transmembrane region" description="Helical" evidence="1">
    <location>
        <begin position="50"/>
        <end position="70"/>
    </location>
</feature>
<dbReference type="InterPro" id="IPR012867">
    <property type="entry name" value="DUF1648"/>
</dbReference>
<dbReference type="PANTHER" id="PTHR37810">
    <property type="entry name" value="IMMUNITY PROTEIN SDPI"/>
    <property type="match status" value="1"/>
</dbReference>
<dbReference type="Pfam" id="PF13630">
    <property type="entry name" value="SdpI"/>
    <property type="match status" value="1"/>
</dbReference>
<proteinExistence type="predicted"/>
<feature type="transmembrane region" description="Helical" evidence="1">
    <location>
        <begin position="188"/>
        <end position="207"/>
    </location>
</feature>
<organism evidence="3 4">
    <name type="scientific">Laceyella sediminis</name>
    <dbReference type="NCBI Taxonomy" id="573074"/>
    <lineage>
        <taxon>Bacteria</taxon>
        <taxon>Bacillati</taxon>
        <taxon>Bacillota</taxon>
        <taxon>Bacilli</taxon>
        <taxon>Bacillales</taxon>
        <taxon>Thermoactinomycetaceae</taxon>
        <taxon>Laceyella</taxon>
    </lineage>
</organism>
<keyword evidence="4" id="KW-1185">Reference proteome</keyword>
<name>A0ABX5ET10_9BACL</name>
<evidence type="ECO:0000259" key="2">
    <source>
        <dbReference type="Pfam" id="PF07853"/>
    </source>
</evidence>
<dbReference type="EMBL" id="PVTZ01000001">
    <property type="protein sequence ID" value="PRZ16949.1"/>
    <property type="molecule type" value="Genomic_DNA"/>
</dbReference>
<evidence type="ECO:0000313" key="4">
    <source>
        <dbReference type="Proteomes" id="UP000238836"/>
    </source>
</evidence>
<keyword evidence="1" id="KW-0472">Membrane</keyword>
<dbReference type="InterPro" id="IPR025962">
    <property type="entry name" value="SdpI/YhfL"/>
</dbReference>
<evidence type="ECO:0000256" key="1">
    <source>
        <dbReference type="SAM" id="Phobius"/>
    </source>
</evidence>
<dbReference type="InterPro" id="IPR026272">
    <property type="entry name" value="SdpI"/>
</dbReference>
<keyword evidence="1" id="KW-0812">Transmembrane</keyword>
<feature type="transmembrane region" description="Helical" evidence="1">
    <location>
        <begin position="7"/>
        <end position="30"/>
    </location>
</feature>
<dbReference type="Pfam" id="PF07853">
    <property type="entry name" value="DUF1648"/>
    <property type="match status" value="1"/>
</dbReference>
<feature type="transmembrane region" description="Helical" evidence="1">
    <location>
        <begin position="164"/>
        <end position="182"/>
    </location>
</feature>
<feature type="transmembrane region" description="Helical" evidence="1">
    <location>
        <begin position="90"/>
        <end position="112"/>
    </location>
</feature>
<dbReference type="RefSeq" id="WP_106341353.1">
    <property type="nucleotide sequence ID" value="NZ_PVTZ01000001.1"/>
</dbReference>
<dbReference type="PANTHER" id="PTHR37810:SF5">
    <property type="entry name" value="IMMUNITY PROTEIN SDPI"/>
    <property type="match status" value="1"/>
</dbReference>
<keyword evidence="1" id="KW-1133">Transmembrane helix</keyword>
<comment type="caution">
    <text evidence="3">The sequence shown here is derived from an EMBL/GenBank/DDBJ whole genome shotgun (WGS) entry which is preliminary data.</text>
</comment>
<feature type="domain" description="DUF1648" evidence="2">
    <location>
        <begin position="15"/>
        <end position="56"/>
    </location>
</feature>
<feature type="transmembrane region" description="Helical" evidence="1">
    <location>
        <begin position="118"/>
        <end position="135"/>
    </location>
</feature>
<protein>
    <submittedName>
        <fullName evidence="3">Membrane protein</fullName>
    </submittedName>
</protein>
<sequence>MKHLHKPYLILSWAIALVTLGVFLYCYDLLPDRVPMHWNVKGQIDKYGSKNMLLLFGLIPLAMNLLLTFLPNWDPRRDRYVMHSKAYSILLLYSTVILCAVFLSILAITLGYPVNIPLLLQLLIGILLMAIGNYLPQVRQTFFFGIRTPWSITSEDNWRLTHRFGGKVLFFIGLLMIISLFLPVPLRSILPFAAIIIGLAIIYWYSYRLYKQNRA</sequence>
<accession>A0ABX5ET10</accession>
<gene>
    <name evidence="3" type="ORF">CLV36_10134</name>
</gene>
<dbReference type="Proteomes" id="UP000238836">
    <property type="component" value="Unassembled WGS sequence"/>
</dbReference>
<dbReference type="PIRSF" id="PIRSF038959">
    <property type="entry name" value="SdpI"/>
    <property type="match status" value="1"/>
</dbReference>